<keyword evidence="4" id="KW-1185">Reference proteome</keyword>
<dbReference type="OrthoDB" id="95392at2759"/>
<feature type="chain" id="PRO_5025633144" description="GPI inositol-deacylase" evidence="2">
    <location>
        <begin position="34"/>
        <end position="699"/>
    </location>
</feature>
<evidence type="ECO:0008006" key="5">
    <source>
        <dbReference type="Google" id="ProtNLM"/>
    </source>
</evidence>
<evidence type="ECO:0000313" key="4">
    <source>
        <dbReference type="Proteomes" id="UP000444721"/>
    </source>
</evidence>
<dbReference type="AlphaFoldDB" id="A0A6A5BIW8"/>
<protein>
    <recommendedName>
        <fullName evidence="5">GPI inositol-deacylase</fullName>
    </recommendedName>
</protein>
<feature type="signal peptide" evidence="2">
    <location>
        <begin position="1"/>
        <end position="33"/>
    </location>
</feature>
<dbReference type="VEuPathDB" id="AmoebaDB:FDP41_008653"/>
<evidence type="ECO:0000256" key="1">
    <source>
        <dbReference type="SAM" id="MobiDB-lite"/>
    </source>
</evidence>
<evidence type="ECO:0000313" key="3">
    <source>
        <dbReference type="EMBL" id="KAF0972989.1"/>
    </source>
</evidence>
<reference evidence="3 4" key="1">
    <citation type="journal article" date="2019" name="Sci. Rep.">
        <title>Nanopore sequencing improves the draft genome of the human pathogenic amoeba Naegleria fowleri.</title>
        <authorList>
            <person name="Liechti N."/>
            <person name="Schurch N."/>
            <person name="Bruggmann R."/>
            <person name="Wittwer M."/>
        </authorList>
    </citation>
    <scope>NUCLEOTIDE SEQUENCE [LARGE SCALE GENOMIC DNA]</scope>
    <source>
        <strain evidence="3 4">ATCC 30894</strain>
    </source>
</reference>
<name>A0A6A5BIW8_NAEFO</name>
<dbReference type="Gene3D" id="3.40.50.1820">
    <property type="entry name" value="alpha/beta hydrolase"/>
    <property type="match status" value="1"/>
</dbReference>
<feature type="region of interest" description="Disordered" evidence="1">
    <location>
        <begin position="298"/>
        <end position="317"/>
    </location>
</feature>
<dbReference type="VEuPathDB" id="AmoebaDB:NfTy_007770"/>
<comment type="caution">
    <text evidence="3">The sequence shown here is derived from an EMBL/GenBank/DDBJ whole genome shotgun (WGS) entry which is preliminary data.</text>
</comment>
<gene>
    <name evidence="3" type="ORF">FDP41_008653</name>
</gene>
<dbReference type="VEuPathDB" id="AmoebaDB:NF0022640"/>
<sequence length="699" mass="79149">MSRVRSTHLALLVVFQLLLSITTLFHAVPLVHAATSSSIHNFQSHHYELHALLRKTRGWLKHPLMNHTNTSTTPLSSTNSYSLQVDFKVHSRSPHISFQKNHKAIPLYKGRALVSLMEPSPSSTPSSSSFAHNSPSSAEEHIRLVAVSSLLSEALYFDSQMNSYTRVRFEPTTAEQKGHQISVYPSPVEFNSLLKSILDTNHYIPEQVPIYDEAADRLCPVEYFDRYVVFFEHSHYLLCMKKEKDTTASSVSPRLLSMNGVARTRKNSLMNLKYIIGQEFTVDIASMSLRRGELGQLNNARTRGGSNLNRSSRNDNGNNIMSLYTESPLIQEELKAMKTQSTSESLNRISRAGVLEASPQLEDYFPKTKVQLVEKSSSEKGLLQSEQYTSPAKSYFFHLDSIACLLPWLKDSKKCSQQNSMREQRALDESKRKVCVFLHGAGQWPSDKGEPINYDFENYWGPVSHYTPQCSERWFIREETKYRGWDNLELQKSYCDILLMKQKGKVTPSEVVKNVIIYAHSMGNLILAAAIKNGVCSLDKESVSWYDLMGPLRGSPAANMLDTVCAQDDWNVKRILAAKEGGKEYITGQMCGTSSYGLNSMYSAPLELLSKLVNYGELNDGLVPYSSCVVDKDAPFSESYEDTFYRTAANHVDGTWAMSLHNDTTTWITNNSMTFFMVKKVLLYLSFFLFEVNNWVDFN</sequence>
<keyword evidence="2" id="KW-0732">Signal</keyword>
<dbReference type="Proteomes" id="UP000444721">
    <property type="component" value="Unassembled WGS sequence"/>
</dbReference>
<dbReference type="InterPro" id="IPR029058">
    <property type="entry name" value="AB_hydrolase_fold"/>
</dbReference>
<accession>A0A6A5BIW8</accession>
<proteinExistence type="predicted"/>
<dbReference type="GeneID" id="68115871"/>
<organism evidence="3 4">
    <name type="scientific">Naegleria fowleri</name>
    <name type="common">Brain eating amoeba</name>
    <dbReference type="NCBI Taxonomy" id="5763"/>
    <lineage>
        <taxon>Eukaryota</taxon>
        <taxon>Discoba</taxon>
        <taxon>Heterolobosea</taxon>
        <taxon>Tetramitia</taxon>
        <taxon>Eutetramitia</taxon>
        <taxon>Vahlkampfiidae</taxon>
        <taxon>Naegleria</taxon>
    </lineage>
</organism>
<dbReference type="VEuPathDB" id="AmoebaDB:NF0022650"/>
<dbReference type="EMBL" id="VFQX01000063">
    <property type="protein sequence ID" value="KAF0972989.1"/>
    <property type="molecule type" value="Genomic_DNA"/>
</dbReference>
<evidence type="ECO:0000256" key="2">
    <source>
        <dbReference type="SAM" id="SignalP"/>
    </source>
</evidence>
<dbReference type="RefSeq" id="XP_044557702.1">
    <property type="nucleotide sequence ID" value="XM_044712530.1"/>
</dbReference>